<protein>
    <submittedName>
        <fullName evidence="7">NAC domain-containing protein 53-like isoform X2</fullName>
    </submittedName>
</protein>
<reference evidence="7" key="2">
    <citation type="submission" date="2023-04" db="EMBL/GenBank/DDBJ databases">
        <authorList>
            <person name="Bruccoleri R.E."/>
            <person name="Oakeley E.J."/>
            <person name="Faust A.-M."/>
            <person name="Dessus-Babus S."/>
            <person name="Altorfer M."/>
            <person name="Burckhardt D."/>
            <person name="Oertli M."/>
            <person name="Naumann U."/>
            <person name="Petersen F."/>
            <person name="Wong J."/>
        </authorList>
    </citation>
    <scope>NUCLEOTIDE SEQUENCE</scope>
    <source>
        <strain evidence="7">GSM-AAB239-AS_SAM_17_03QT</strain>
        <tissue evidence="7">Leaf</tissue>
    </source>
</reference>
<accession>A0AAX6E1N8</accession>
<evidence type="ECO:0000313" key="8">
    <source>
        <dbReference type="EMBL" id="KAJ6837402.1"/>
    </source>
</evidence>
<evidence type="ECO:0000313" key="9">
    <source>
        <dbReference type="Proteomes" id="UP001140949"/>
    </source>
</evidence>
<reference evidence="7" key="1">
    <citation type="journal article" date="2023" name="GigaByte">
        <title>Genome assembly of the bearded iris, Iris pallida Lam.</title>
        <authorList>
            <person name="Bruccoleri R.E."/>
            <person name="Oakeley E.J."/>
            <person name="Faust A.M.E."/>
            <person name="Altorfer M."/>
            <person name="Dessus-Babus S."/>
            <person name="Burckhardt D."/>
            <person name="Oertli M."/>
            <person name="Naumann U."/>
            <person name="Petersen F."/>
            <person name="Wong J."/>
        </authorList>
    </citation>
    <scope>NUCLEOTIDE SEQUENCE</scope>
    <source>
        <strain evidence="7">GSM-AAB239-AS_SAM_17_03QT</strain>
    </source>
</reference>
<dbReference type="EMBL" id="JANAVB010011397">
    <property type="protein sequence ID" value="KAJ6837402.1"/>
    <property type="molecule type" value="Genomic_DNA"/>
</dbReference>
<dbReference type="Pfam" id="PF02365">
    <property type="entry name" value="NAM"/>
    <property type="match status" value="1"/>
</dbReference>
<dbReference type="PANTHER" id="PTHR31744">
    <property type="entry name" value="PROTEIN CUP-SHAPED COTYLEDON 2-RELATED"/>
    <property type="match status" value="1"/>
</dbReference>
<evidence type="ECO:0000313" key="7">
    <source>
        <dbReference type="EMBL" id="KAJ6798002.1"/>
    </source>
</evidence>
<dbReference type="InterPro" id="IPR036093">
    <property type="entry name" value="NAC_dom_sf"/>
</dbReference>
<proteinExistence type="predicted"/>
<keyword evidence="3" id="KW-0238">DNA-binding</keyword>
<dbReference type="FunFam" id="2.170.150.80:FF:000002">
    <property type="entry name" value="Nac domain-containing protein 86"/>
    <property type="match status" value="1"/>
</dbReference>
<dbReference type="PROSITE" id="PS51005">
    <property type="entry name" value="NAC"/>
    <property type="match status" value="1"/>
</dbReference>
<evidence type="ECO:0000256" key="4">
    <source>
        <dbReference type="ARBA" id="ARBA00023163"/>
    </source>
</evidence>
<dbReference type="InterPro" id="IPR003441">
    <property type="entry name" value="NAC-dom"/>
</dbReference>
<dbReference type="AlphaFoldDB" id="A0AAX6E1N8"/>
<sequence length="449" mass="50120">MAKTSLPPGFRFHPTDVELVWYYLKRRIMGKPFHFEAIAEVELYKFAPWDLPVKSCLRSRDLEWYFFCPRDRKYANGTRANRATDNGYWKTTGKDRTIVYNSRTVGMKKTLIFHLGKAPHGTRTDWVMYEFRLESVDLVNAEFSQDAFVVCKIFQKSGPGPKNGEQYGAPFVEEDWDDITDNDHAVALPCFPCQEPSYDCPSLSNPVPFQFVHFEVGEPSSTPYLSEAGPLSAAIPAQSVTSEVGEPSSMLAPSQVGWLPSIPELSYADGILLEQLEEFLNTSPPHHHNSSGKMLVSPILNEDVDGMLNEDTHAVYGQLDEVSHQPGIGLDDFFPDIMGCDEALQQGMGLDDILFPGIMGCDDSMHHLLSEFSGENYVEINDLNFLSANGPFELANANDIHYPFANNSSAQDASSIFMDRVDATSAPSVSHDGTNDLLKTSEEPLWSNF</sequence>
<comment type="subcellular location">
    <subcellularLocation>
        <location evidence="1">Nucleus</location>
    </subcellularLocation>
</comment>
<keyword evidence="4" id="KW-0804">Transcription</keyword>
<comment type="caution">
    <text evidence="7">The sequence shown here is derived from an EMBL/GenBank/DDBJ whole genome shotgun (WGS) entry which is preliminary data.</text>
</comment>
<evidence type="ECO:0000256" key="3">
    <source>
        <dbReference type="ARBA" id="ARBA00023125"/>
    </source>
</evidence>
<evidence type="ECO:0000259" key="6">
    <source>
        <dbReference type="PROSITE" id="PS51005"/>
    </source>
</evidence>
<dbReference type="GO" id="GO:0006355">
    <property type="term" value="P:regulation of DNA-templated transcription"/>
    <property type="evidence" value="ECO:0007669"/>
    <property type="project" value="InterPro"/>
</dbReference>
<name>A0AAX6E1N8_IRIPA</name>
<evidence type="ECO:0000256" key="1">
    <source>
        <dbReference type="ARBA" id="ARBA00004123"/>
    </source>
</evidence>
<evidence type="ECO:0000256" key="5">
    <source>
        <dbReference type="ARBA" id="ARBA00023242"/>
    </source>
</evidence>
<keyword evidence="5" id="KW-0539">Nucleus</keyword>
<dbReference type="Gene3D" id="2.170.150.80">
    <property type="entry name" value="NAC domain"/>
    <property type="match status" value="1"/>
</dbReference>
<dbReference type="GO" id="GO:0003677">
    <property type="term" value="F:DNA binding"/>
    <property type="evidence" value="ECO:0007669"/>
    <property type="project" value="UniProtKB-KW"/>
</dbReference>
<feature type="domain" description="NAC" evidence="6">
    <location>
        <begin position="6"/>
        <end position="156"/>
    </location>
</feature>
<dbReference type="EMBL" id="JANAVB010040563">
    <property type="protein sequence ID" value="KAJ6798002.1"/>
    <property type="molecule type" value="Genomic_DNA"/>
</dbReference>
<dbReference type="SUPFAM" id="SSF101941">
    <property type="entry name" value="NAC domain"/>
    <property type="match status" value="1"/>
</dbReference>
<keyword evidence="9" id="KW-1185">Reference proteome</keyword>
<dbReference type="GO" id="GO:0005634">
    <property type="term" value="C:nucleus"/>
    <property type="evidence" value="ECO:0007669"/>
    <property type="project" value="UniProtKB-SubCell"/>
</dbReference>
<dbReference type="Proteomes" id="UP001140949">
    <property type="component" value="Unassembled WGS sequence"/>
</dbReference>
<keyword evidence="2" id="KW-0805">Transcription regulation</keyword>
<evidence type="ECO:0000256" key="2">
    <source>
        <dbReference type="ARBA" id="ARBA00023015"/>
    </source>
</evidence>
<dbReference type="PANTHER" id="PTHR31744:SF210">
    <property type="entry name" value="NAC DOMAIN-CONTAINING PROTEIN 86-LIKE"/>
    <property type="match status" value="1"/>
</dbReference>
<organism evidence="7 9">
    <name type="scientific">Iris pallida</name>
    <name type="common">Sweet iris</name>
    <dbReference type="NCBI Taxonomy" id="29817"/>
    <lineage>
        <taxon>Eukaryota</taxon>
        <taxon>Viridiplantae</taxon>
        <taxon>Streptophyta</taxon>
        <taxon>Embryophyta</taxon>
        <taxon>Tracheophyta</taxon>
        <taxon>Spermatophyta</taxon>
        <taxon>Magnoliopsida</taxon>
        <taxon>Liliopsida</taxon>
        <taxon>Asparagales</taxon>
        <taxon>Iridaceae</taxon>
        <taxon>Iridoideae</taxon>
        <taxon>Irideae</taxon>
        <taxon>Iris</taxon>
    </lineage>
</organism>
<gene>
    <name evidence="8" type="ORF">M6B38_120655</name>
    <name evidence="7" type="ORF">M6B38_215475</name>
</gene>